<dbReference type="EMBL" id="PZJJ01000033">
    <property type="protein sequence ID" value="PTL37799.1"/>
    <property type="molecule type" value="Genomic_DNA"/>
</dbReference>
<evidence type="ECO:0000313" key="1">
    <source>
        <dbReference type="EMBL" id="PTL37799.1"/>
    </source>
</evidence>
<keyword evidence="2" id="KW-1185">Reference proteome</keyword>
<reference evidence="1 2" key="1">
    <citation type="submission" date="2018-03" db="EMBL/GenBank/DDBJ databases">
        <title>Alkalicoccus saliphilus sp. nov., isolated from a mineral pool.</title>
        <authorList>
            <person name="Zhao B."/>
        </authorList>
    </citation>
    <scope>NUCLEOTIDE SEQUENCE [LARGE SCALE GENOMIC DNA]</scope>
    <source>
        <strain evidence="1 2">6AG</strain>
    </source>
</reference>
<organism evidence="1 2">
    <name type="scientific">Alkalicoccus saliphilus</name>
    <dbReference type="NCBI Taxonomy" id="200989"/>
    <lineage>
        <taxon>Bacteria</taxon>
        <taxon>Bacillati</taxon>
        <taxon>Bacillota</taxon>
        <taxon>Bacilli</taxon>
        <taxon>Bacillales</taxon>
        <taxon>Bacillaceae</taxon>
        <taxon>Alkalicoccus</taxon>
    </lineage>
</organism>
<proteinExistence type="predicted"/>
<protein>
    <submittedName>
        <fullName evidence="1">Uncharacterized protein</fullName>
    </submittedName>
</protein>
<sequence>MKSALLLTGTLLLTGCFTDYEEEYMAEHDDVYYGIEYTVDDQLEARLAIDNQSEYDVFVGTGTRDDLGGIALYQEGELLIAEPEGPVNDNMERLRVDAGERETGASLSYDIEPEETYVITGNPLLTLSIIDGDMENPERVIGPQDGEEIEVEISPAD</sequence>
<accession>A0A2T4U340</accession>
<comment type="caution">
    <text evidence="1">The sequence shown here is derived from an EMBL/GenBank/DDBJ whole genome shotgun (WGS) entry which is preliminary data.</text>
</comment>
<dbReference type="AlphaFoldDB" id="A0A2T4U340"/>
<gene>
    <name evidence="1" type="ORF">C6Y45_14655</name>
</gene>
<name>A0A2T4U340_9BACI</name>
<dbReference type="OrthoDB" id="9837710at2"/>
<dbReference type="RefSeq" id="WP_107585983.1">
    <property type="nucleotide sequence ID" value="NZ_PZJJ01000033.1"/>
</dbReference>
<evidence type="ECO:0000313" key="2">
    <source>
        <dbReference type="Proteomes" id="UP000240509"/>
    </source>
</evidence>
<dbReference type="Proteomes" id="UP000240509">
    <property type="component" value="Unassembled WGS sequence"/>
</dbReference>
<dbReference type="PROSITE" id="PS51257">
    <property type="entry name" value="PROKAR_LIPOPROTEIN"/>
    <property type="match status" value="1"/>
</dbReference>